<accession>A0ACB9E8X2</accession>
<protein>
    <submittedName>
        <fullName evidence="1">Uncharacterized protein</fullName>
    </submittedName>
</protein>
<evidence type="ECO:0000313" key="1">
    <source>
        <dbReference type="EMBL" id="KAI3755140.1"/>
    </source>
</evidence>
<reference evidence="2" key="1">
    <citation type="journal article" date="2022" name="Mol. Ecol. Resour.">
        <title>The genomes of chicory, endive, great burdock and yacon provide insights into Asteraceae palaeo-polyploidization history and plant inulin production.</title>
        <authorList>
            <person name="Fan W."/>
            <person name="Wang S."/>
            <person name="Wang H."/>
            <person name="Wang A."/>
            <person name="Jiang F."/>
            <person name="Liu H."/>
            <person name="Zhao H."/>
            <person name="Xu D."/>
            <person name="Zhang Y."/>
        </authorList>
    </citation>
    <scope>NUCLEOTIDE SEQUENCE [LARGE SCALE GENOMIC DNA]</scope>
    <source>
        <strain evidence="2">cv. Yunnan</strain>
    </source>
</reference>
<sequence>MSIALGSRLEGAAGPSIKVVKVADEMKAFQALHGKALVWISEELGDWIPDCLGSPVVPEPSAGNGIAVEQDQEEAVRSMEDEGVRMGPEVEARPPRSEHVDPLETGKEGVGDPFDLDRFLGLVQGKSSGDN</sequence>
<dbReference type="EMBL" id="CM042035">
    <property type="protein sequence ID" value="KAI3755140.1"/>
    <property type="molecule type" value="Genomic_DNA"/>
</dbReference>
<organism evidence="1 2">
    <name type="scientific">Smallanthus sonchifolius</name>
    <dbReference type="NCBI Taxonomy" id="185202"/>
    <lineage>
        <taxon>Eukaryota</taxon>
        <taxon>Viridiplantae</taxon>
        <taxon>Streptophyta</taxon>
        <taxon>Embryophyta</taxon>
        <taxon>Tracheophyta</taxon>
        <taxon>Spermatophyta</taxon>
        <taxon>Magnoliopsida</taxon>
        <taxon>eudicotyledons</taxon>
        <taxon>Gunneridae</taxon>
        <taxon>Pentapetalae</taxon>
        <taxon>asterids</taxon>
        <taxon>campanulids</taxon>
        <taxon>Asterales</taxon>
        <taxon>Asteraceae</taxon>
        <taxon>Asteroideae</taxon>
        <taxon>Heliantheae alliance</taxon>
        <taxon>Millerieae</taxon>
        <taxon>Smallanthus</taxon>
    </lineage>
</organism>
<evidence type="ECO:0000313" key="2">
    <source>
        <dbReference type="Proteomes" id="UP001056120"/>
    </source>
</evidence>
<reference evidence="1 2" key="2">
    <citation type="journal article" date="2022" name="Mol. Ecol. Resour.">
        <title>The genomes of chicory, endive, great burdock and yacon provide insights into Asteraceae paleo-polyploidization history and plant inulin production.</title>
        <authorList>
            <person name="Fan W."/>
            <person name="Wang S."/>
            <person name="Wang H."/>
            <person name="Wang A."/>
            <person name="Jiang F."/>
            <person name="Liu H."/>
            <person name="Zhao H."/>
            <person name="Xu D."/>
            <person name="Zhang Y."/>
        </authorList>
    </citation>
    <scope>NUCLEOTIDE SEQUENCE [LARGE SCALE GENOMIC DNA]</scope>
    <source>
        <strain evidence="2">cv. Yunnan</strain>
        <tissue evidence="1">Leaves</tissue>
    </source>
</reference>
<comment type="caution">
    <text evidence="1">The sequence shown here is derived from an EMBL/GenBank/DDBJ whole genome shotgun (WGS) entry which is preliminary data.</text>
</comment>
<gene>
    <name evidence="1" type="ORF">L1987_54935</name>
</gene>
<dbReference type="Proteomes" id="UP001056120">
    <property type="component" value="Linkage Group LG18"/>
</dbReference>
<proteinExistence type="predicted"/>
<name>A0ACB9E8X2_9ASTR</name>
<keyword evidence="2" id="KW-1185">Reference proteome</keyword>